<feature type="compositionally biased region" description="Polar residues" evidence="7">
    <location>
        <begin position="360"/>
        <end position="371"/>
    </location>
</feature>
<dbReference type="SUPFAM" id="SSF57850">
    <property type="entry name" value="RING/U-box"/>
    <property type="match status" value="1"/>
</dbReference>
<dbReference type="InterPro" id="IPR032443">
    <property type="entry name" value="RAWUL"/>
</dbReference>
<dbReference type="PANTHER" id="PTHR10825">
    <property type="entry name" value="RING FINGER DOMAIN-CONTAINING, POLYCOMB GROUP COMPONENT"/>
    <property type="match status" value="1"/>
</dbReference>
<dbReference type="Gene3D" id="3.30.40.10">
    <property type="entry name" value="Zinc/RING finger domain, C3HC4 (zinc finger)"/>
    <property type="match status" value="1"/>
</dbReference>
<gene>
    <name evidence="9" type="primary">BMI1</name>
    <name evidence="9" type="ORF">AVEN_207903_1</name>
</gene>
<dbReference type="InterPro" id="IPR013083">
    <property type="entry name" value="Znf_RING/FYVE/PHD"/>
</dbReference>
<keyword evidence="4" id="KW-0862">Zinc</keyword>
<protein>
    <submittedName>
        <fullName evidence="9">Polycomb complex protein BMI-1</fullName>
    </submittedName>
</protein>
<feature type="region of interest" description="Disordered" evidence="7">
    <location>
        <begin position="424"/>
        <end position="445"/>
    </location>
</feature>
<evidence type="ECO:0000256" key="3">
    <source>
        <dbReference type="ARBA" id="ARBA00022771"/>
    </source>
</evidence>
<proteinExistence type="predicted"/>
<feature type="region of interest" description="Disordered" evidence="7">
    <location>
        <begin position="299"/>
        <end position="327"/>
    </location>
</feature>
<evidence type="ECO:0000259" key="8">
    <source>
        <dbReference type="PROSITE" id="PS50089"/>
    </source>
</evidence>
<feature type="compositionally biased region" description="Low complexity" evidence="7">
    <location>
        <begin position="299"/>
        <end position="316"/>
    </location>
</feature>
<sequence length="467" mass="52348">NAYHKLNAFAMQSSGNIKLVDLNPLLTCVLCKGYYIDATTIIECLHSFCKTCIVRYLQSNKFCPTCDVQVHKTRPLLNIRSDQTLQDIVYKLVPGLFKNEMKRRRDFYRQDDALVQKSIPSSSEKRGDIWGCDRLIFTPEDIISVSLEYSPLNNNSPRVSSNLFSLESFHANGDISKKRKKCAKSDRRYLRCPGALKVHHLKKLLRAKYGLLNSDEKIDILYRHDVLKDEFTLVDLAYIYSWKRSEPLRLFYKIAEKSNLVIQGIDDSKTLEASVNIAASENQVPLAISTASTSTCATLPISSPAPSMATAPSSRHPSPPPSPQMAQEPNYFRIANHNAAILHRGQDATLPEPKLKSALKKTSSYGSSNTPPILRNLDNGAEEFASKSQLDKGALSNCKTPNDMKSKKKVTFSVNLVQECQTNSNSIKRKAPKFPGHRGLYKHEPVSIPTINKAYHSKSKVLSRKSS</sequence>
<dbReference type="SMART" id="SM00184">
    <property type="entry name" value="RING"/>
    <property type="match status" value="1"/>
</dbReference>
<dbReference type="PROSITE" id="PS50089">
    <property type="entry name" value="ZF_RING_2"/>
    <property type="match status" value="1"/>
</dbReference>
<evidence type="ECO:0000256" key="5">
    <source>
        <dbReference type="ARBA" id="ARBA00023242"/>
    </source>
</evidence>
<dbReference type="PANTHER" id="PTHR10825:SF72">
    <property type="entry name" value="UBIQUITIN-LIKE DOMAIN-CONTAINING PROTEIN"/>
    <property type="match status" value="1"/>
</dbReference>
<dbReference type="EMBL" id="BGPR01008422">
    <property type="protein sequence ID" value="GBN33722.1"/>
    <property type="molecule type" value="Genomic_DNA"/>
</dbReference>
<dbReference type="GO" id="GO:1990841">
    <property type="term" value="F:promoter-specific chromatin binding"/>
    <property type="evidence" value="ECO:0007669"/>
    <property type="project" value="TreeGrafter"/>
</dbReference>
<dbReference type="GO" id="GO:0000122">
    <property type="term" value="P:negative regulation of transcription by RNA polymerase II"/>
    <property type="evidence" value="ECO:0007669"/>
    <property type="project" value="TreeGrafter"/>
</dbReference>
<dbReference type="Pfam" id="PF16207">
    <property type="entry name" value="RAWUL"/>
    <property type="match status" value="1"/>
</dbReference>
<keyword evidence="10" id="KW-1185">Reference proteome</keyword>
<name>A0A4Y2N4B5_ARAVE</name>
<dbReference type="CDD" id="cd17082">
    <property type="entry name" value="RAWUL_PCGF2_like"/>
    <property type="match status" value="1"/>
</dbReference>
<keyword evidence="3 6" id="KW-0863">Zinc-finger</keyword>
<dbReference type="PROSITE" id="PS00518">
    <property type="entry name" value="ZF_RING_1"/>
    <property type="match status" value="1"/>
</dbReference>
<dbReference type="AlphaFoldDB" id="A0A4Y2N4B5"/>
<organism evidence="9 10">
    <name type="scientific">Araneus ventricosus</name>
    <name type="common">Orbweaver spider</name>
    <name type="synonym">Epeira ventricosa</name>
    <dbReference type="NCBI Taxonomy" id="182803"/>
    <lineage>
        <taxon>Eukaryota</taxon>
        <taxon>Metazoa</taxon>
        <taxon>Ecdysozoa</taxon>
        <taxon>Arthropoda</taxon>
        <taxon>Chelicerata</taxon>
        <taxon>Arachnida</taxon>
        <taxon>Araneae</taxon>
        <taxon>Araneomorphae</taxon>
        <taxon>Entelegynae</taxon>
        <taxon>Araneoidea</taxon>
        <taxon>Araneidae</taxon>
        <taxon>Araneus</taxon>
    </lineage>
</organism>
<dbReference type="InterPro" id="IPR017907">
    <property type="entry name" value="Znf_RING_CS"/>
</dbReference>
<evidence type="ECO:0000256" key="2">
    <source>
        <dbReference type="ARBA" id="ARBA00022723"/>
    </source>
</evidence>
<comment type="subcellular location">
    <subcellularLocation>
        <location evidence="1">Nucleus</location>
    </subcellularLocation>
</comment>
<dbReference type="OrthoDB" id="1305878at2759"/>
<evidence type="ECO:0000256" key="4">
    <source>
        <dbReference type="ARBA" id="ARBA00022833"/>
    </source>
</evidence>
<evidence type="ECO:0000256" key="7">
    <source>
        <dbReference type="SAM" id="MobiDB-lite"/>
    </source>
</evidence>
<dbReference type="Proteomes" id="UP000499080">
    <property type="component" value="Unassembled WGS sequence"/>
</dbReference>
<evidence type="ECO:0000256" key="6">
    <source>
        <dbReference type="PROSITE-ProRule" id="PRU00175"/>
    </source>
</evidence>
<dbReference type="Pfam" id="PF13923">
    <property type="entry name" value="zf-C3HC4_2"/>
    <property type="match status" value="1"/>
</dbReference>
<keyword evidence="2" id="KW-0479">Metal-binding</keyword>
<feature type="region of interest" description="Disordered" evidence="7">
    <location>
        <begin position="358"/>
        <end position="377"/>
    </location>
</feature>
<evidence type="ECO:0000313" key="9">
    <source>
        <dbReference type="EMBL" id="GBN33722.1"/>
    </source>
</evidence>
<evidence type="ECO:0000313" key="10">
    <source>
        <dbReference type="Proteomes" id="UP000499080"/>
    </source>
</evidence>
<keyword evidence="5" id="KW-0539">Nucleus</keyword>
<accession>A0A4Y2N4B5</accession>
<dbReference type="GO" id="GO:0008270">
    <property type="term" value="F:zinc ion binding"/>
    <property type="evidence" value="ECO:0007669"/>
    <property type="project" value="UniProtKB-KW"/>
</dbReference>
<dbReference type="GO" id="GO:0035102">
    <property type="term" value="C:PRC1 complex"/>
    <property type="evidence" value="ECO:0007669"/>
    <property type="project" value="TreeGrafter"/>
</dbReference>
<dbReference type="FunFam" id="3.30.40.10:FF:000122">
    <property type="entry name" value="polycomb group RING finger protein 1"/>
    <property type="match status" value="1"/>
</dbReference>
<dbReference type="Gene3D" id="3.10.20.90">
    <property type="entry name" value="Phosphatidylinositol 3-kinase Catalytic Subunit, Chain A, domain 1"/>
    <property type="match status" value="1"/>
</dbReference>
<feature type="compositionally biased region" description="Basic residues" evidence="7">
    <location>
        <begin position="427"/>
        <end position="440"/>
    </location>
</feature>
<feature type="domain" description="RING-type" evidence="8">
    <location>
        <begin position="28"/>
        <end position="67"/>
    </location>
</feature>
<evidence type="ECO:0000256" key="1">
    <source>
        <dbReference type="ARBA" id="ARBA00004123"/>
    </source>
</evidence>
<feature type="non-terminal residue" evidence="9">
    <location>
        <position position="1"/>
    </location>
</feature>
<dbReference type="InterPro" id="IPR001841">
    <property type="entry name" value="Znf_RING"/>
</dbReference>
<reference evidence="9 10" key="1">
    <citation type="journal article" date="2019" name="Sci. Rep.">
        <title>Orb-weaving spider Araneus ventricosus genome elucidates the spidroin gene catalogue.</title>
        <authorList>
            <person name="Kono N."/>
            <person name="Nakamura H."/>
            <person name="Ohtoshi R."/>
            <person name="Moran D.A.P."/>
            <person name="Shinohara A."/>
            <person name="Yoshida Y."/>
            <person name="Fujiwara M."/>
            <person name="Mori M."/>
            <person name="Tomita M."/>
            <person name="Arakawa K."/>
        </authorList>
    </citation>
    <scope>NUCLEOTIDE SEQUENCE [LARGE SCALE GENOMIC DNA]</scope>
</reference>
<comment type="caution">
    <text evidence="9">The sequence shown here is derived from an EMBL/GenBank/DDBJ whole genome shotgun (WGS) entry which is preliminary data.</text>
</comment>